<evidence type="ECO:0000256" key="1">
    <source>
        <dbReference type="SAM" id="MobiDB-lite"/>
    </source>
</evidence>
<feature type="compositionally biased region" description="Basic and acidic residues" evidence="1">
    <location>
        <begin position="1"/>
        <end position="11"/>
    </location>
</feature>
<keyword evidence="2" id="KW-1133">Transmembrane helix</keyword>
<feature type="transmembrane region" description="Helical" evidence="2">
    <location>
        <begin position="47"/>
        <end position="68"/>
    </location>
</feature>
<accession>A0ABP6LZF1</accession>
<keyword evidence="2" id="KW-0472">Membrane</keyword>
<dbReference type="Proteomes" id="UP001500236">
    <property type="component" value="Unassembled WGS sequence"/>
</dbReference>
<feature type="transmembrane region" description="Helical" evidence="2">
    <location>
        <begin position="256"/>
        <end position="274"/>
    </location>
</feature>
<dbReference type="EMBL" id="BAAAVT010000007">
    <property type="protein sequence ID" value="GAA3062030.1"/>
    <property type="molecule type" value="Genomic_DNA"/>
</dbReference>
<sequence>MTDQPHRRPPEHPAAPAPDNLGFGAGPAPGSLPPRLGSAPMLLWQRIGLALLAATVDTVIFAVSLHAAAPSSFRWLTFHLEGWLTLSLIAVLAAGIAALIRALTGSALLAALGVVGFLLLDSLRFVVAVLTSPDVHTPDSLWHHVQFWALVLLACGLPDLLPSGRRGPRAMPRFPAGRRPAARPAARLVGTPATAALAALCASPLGLGLGLAFGNHPWPWSPTALAAVLGLLVLVLGVSGLLAGTLSLLLRRLGHLHLVTGVAAGVVVALPARMVWTPLANQLQEIMPGLHTTWVLMVCLWAVVVAAAIFTGVLDRPRRTGPG</sequence>
<comment type="caution">
    <text evidence="3">The sequence shown here is derived from an EMBL/GenBank/DDBJ whole genome shotgun (WGS) entry which is preliminary data.</text>
</comment>
<feature type="transmembrane region" description="Helical" evidence="2">
    <location>
        <begin position="185"/>
        <end position="213"/>
    </location>
</feature>
<organism evidence="3 4">
    <name type="scientific">Nesterenkonia aethiopica</name>
    <dbReference type="NCBI Taxonomy" id="269144"/>
    <lineage>
        <taxon>Bacteria</taxon>
        <taxon>Bacillati</taxon>
        <taxon>Actinomycetota</taxon>
        <taxon>Actinomycetes</taxon>
        <taxon>Micrococcales</taxon>
        <taxon>Micrococcaceae</taxon>
        <taxon>Nesterenkonia</taxon>
    </lineage>
</organism>
<reference evidence="4" key="1">
    <citation type="journal article" date="2019" name="Int. J. Syst. Evol. Microbiol.">
        <title>The Global Catalogue of Microorganisms (GCM) 10K type strain sequencing project: providing services to taxonomists for standard genome sequencing and annotation.</title>
        <authorList>
            <consortium name="The Broad Institute Genomics Platform"/>
            <consortium name="The Broad Institute Genome Sequencing Center for Infectious Disease"/>
            <person name="Wu L."/>
            <person name="Ma J."/>
        </authorList>
    </citation>
    <scope>NUCLEOTIDE SEQUENCE [LARGE SCALE GENOMIC DNA]</scope>
    <source>
        <strain evidence="4">JCM 14309</strain>
    </source>
</reference>
<evidence type="ECO:0000256" key="2">
    <source>
        <dbReference type="SAM" id="Phobius"/>
    </source>
</evidence>
<feature type="transmembrane region" description="Helical" evidence="2">
    <location>
        <begin position="147"/>
        <end position="164"/>
    </location>
</feature>
<gene>
    <name evidence="3" type="ORF">GCM10010529_14340</name>
</gene>
<feature type="transmembrane region" description="Helical" evidence="2">
    <location>
        <begin position="80"/>
        <end position="100"/>
    </location>
</feature>
<protein>
    <submittedName>
        <fullName evidence="3">Uncharacterized protein</fullName>
    </submittedName>
</protein>
<dbReference type="RefSeq" id="WP_344684407.1">
    <property type="nucleotide sequence ID" value="NZ_BAAAVT010000007.1"/>
</dbReference>
<evidence type="ECO:0000313" key="4">
    <source>
        <dbReference type="Proteomes" id="UP001500236"/>
    </source>
</evidence>
<name>A0ABP6LZF1_9MICC</name>
<feature type="region of interest" description="Disordered" evidence="1">
    <location>
        <begin position="1"/>
        <end position="23"/>
    </location>
</feature>
<keyword evidence="2" id="KW-0812">Transmembrane</keyword>
<feature type="transmembrane region" description="Helical" evidence="2">
    <location>
        <begin position="225"/>
        <end position="249"/>
    </location>
</feature>
<feature type="transmembrane region" description="Helical" evidence="2">
    <location>
        <begin position="107"/>
        <end position="127"/>
    </location>
</feature>
<feature type="transmembrane region" description="Helical" evidence="2">
    <location>
        <begin position="294"/>
        <end position="314"/>
    </location>
</feature>
<proteinExistence type="predicted"/>
<evidence type="ECO:0000313" key="3">
    <source>
        <dbReference type="EMBL" id="GAA3062030.1"/>
    </source>
</evidence>
<keyword evidence="4" id="KW-1185">Reference proteome</keyword>